<sequence>MSQCCASLASCRRALHWWRHRGVPSFVVGASLLTPFWASNPSTLPSSSQEQQFKVPRIEEVDISSLEKDPGKRLSIWKYPIDQRDKIRRAYINAGSYQPKNIVFSTSTIGKHRQQFQPSWYNKFRSWLEYSPHKDVVFCLPCYLFNKNHGDRNDGRHTFAEMRFRNWKKVNDGKNCAFLFQEGVGPNLMHKRCLKFCDDLLDQSQHIEKVFDKQSVEIIANNCLQLKISIDASLNRGNFIELTKLMVSYSSNVANVVLENAPRNAQYISPSIQKKILYIFARRVRAAIGEEIARDESKREQMAIVLRFVDKDGHKEISSVLSRHYLDIQNLCDQGYDGASNMHGEWNGLQALFFKDCPYAYYIHCLAHHLQLALVAIAREVSRVHQFFSNLSLIVNVVTSSPKRHYHLQVAHSTIIENLIASDDIEIGSGLNQIGTLQRVTDTQWGSHLNYVELAVMLIILHYMSLIIDCDNMVELLTLSSTLDPKDIYKSLDVEKICDLITNFYPGDFIEQEKLHLRIQVQHYELDVPFHFELRNLSTIFELLLTLPVSIATTERSFFAMKIVINRFRNKMEDEFLVDCLITYIERKISEKFDTDSINDEFYDIKECRAQLR</sequence>
<dbReference type="EnsemblPlants" id="KRH33407">
    <property type="protein sequence ID" value="KRH33407"/>
    <property type="gene ID" value="GLYMA_10G121200"/>
</dbReference>
<dbReference type="Proteomes" id="UP000008827">
    <property type="component" value="Chromosome 10"/>
</dbReference>
<dbReference type="InterPro" id="IPR006580">
    <property type="entry name" value="Znf_TTF"/>
</dbReference>
<dbReference type="InParanoid" id="A0A0R0I3K3"/>
<proteinExistence type="predicted"/>
<keyword evidence="4" id="KW-1185">Reference proteome</keyword>
<dbReference type="InterPro" id="IPR008906">
    <property type="entry name" value="HATC_C_dom"/>
</dbReference>
<dbReference type="InterPro" id="IPR012337">
    <property type="entry name" value="RNaseH-like_sf"/>
</dbReference>
<evidence type="ECO:0000313" key="2">
    <source>
        <dbReference type="EMBL" id="KRH33407.1"/>
    </source>
</evidence>
<evidence type="ECO:0000259" key="1">
    <source>
        <dbReference type="SMART" id="SM00597"/>
    </source>
</evidence>
<dbReference type="Pfam" id="PF14291">
    <property type="entry name" value="DUF4371"/>
    <property type="match status" value="1"/>
</dbReference>
<reference evidence="2" key="3">
    <citation type="submission" date="2018-07" db="EMBL/GenBank/DDBJ databases">
        <title>WGS assembly of Glycine max.</title>
        <authorList>
            <person name="Schmutz J."/>
            <person name="Cannon S."/>
            <person name="Schlueter J."/>
            <person name="Ma J."/>
            <person name="Mitros T."/>
            <person name="Nelson W."/>
            <person name="Hyten D."/>
            <person name="Song Q."/>
            <person name="Thelen J."/>
            <person name="Cheng J."/>
            <person name="Xu D."/>
            <person name="Hellsten U."/>
            <person name="May G."/>
            <person name="Yu Y."/>
            <person name="Sakurai T."/>
            <person name="Umezawa T."/>
            <person name="Bhattacharyya M."/>
            <person name="Sandhu D."/>
            <person name="Valliyodan B."/>
            <person name="Lindquist E."/>
            <person name="Peto M."/>
            <person name="Grant D."/>
            <person name="Shu S."/>
            <person name="Goodstein D."/>
            <person name="Barry K."/>
            <person name="Futrell-Griggs M."/>
            <person name="Abernathy B."/>
            <person name="Du J."/>
            <person name="Tian Z."/>
            <person name="Zhu L."/>
            <person name="Gill N."/>
            <person name="Joshi T."/>
            <person name="Libault M."/>
            <person name="Sethuraman A."/>
            <person name="Zhang X."/>
            <person name="Shinozaki K."/>
            <person name="Nguyen H."/>
            <person name="Wing R."/>
            <person name="Cregan P."/>
            <person name="Specht J."/>
            <person name="Grimwood J."/>
            <person name="Rokhsar D."/>
            <person name="Stacey G."/>
            <person name="Shoemaker R."/>
            <person name="Jackson S."/>
        </authorList>
    </citation>
    <scope>NUCLEOTIDE SEQUENCE</scope>
    <source>
        <tissue evidence="2">Callus</tissue>
    </source>
</reference>
<dbReference type="AlphaFoldDB" id="A0A0R0I3K3"/>
<reference evidence="2 3" key="1">
    <citation type="journal article" date="2010" name="Nature">
        <title>Genome sequence of the palaeopolyploid soybean.</title>
        <authorList>
            <person name="Schmutz J."/>
            <person name="Cannon S.B."/>
            <person name="Schlueter J."/>
            <person name="Ma J."/>
            <person name="Mitros T."/>
            <person name="Nelson W."/>
            <person name="Hyten D.L."/>
            <person name="Song Q."/>
            <person name="Thelen J.J."/>
            <person name="Cheng J."/>
            <person name="Xu D."/>
            <person name="Hellsten U."/>
            <person name="May G.D."/>
            <person name="Yu Y."/>
            <person name="Sakurai T."/>
            <person name="Umezawa T."/>
            <person name="Bhattacharyya M.K."/>
            <person name="Sandhu D."/>
            <person name="Valliyodan B."/>
            <person name="Lindquist E."/>
            <person name="Peto M."/>
            <person name="Grant D."/>
            <person name="Shu S."/>
            <person name="Goodstein D."/>
            <person name="Barry K."/>
            <person name="Futrell-Griggs M."/>
            <person name="Abernathy B."/>
            <person name="Du J."/>
            <person name="Tian Z."/>
            <person name="Zhu L."/>
            <person name="Gill N."/>
            <person name="Joshi T."/>
            <person name="Libault M."/>
            <person name="Sethuraman A."/>
            <person name="Zhang X.-C."/>
            <person name="Shinozaki K."/>
            <person name="Nguyen H.T."/>
            <person name="Wing R.A."/>
            <person name="Cregan P."/>
            <person name="Specht J."/>
            <person name="Grimwood J."/>
            <person name="Rokhsar D."/>
            <person name="Stacey G."/>
            <person name="Shoemaker R.C."/>
            <person name="Jackson S.A."/>
        </authorList>
    </citation>
    <scope>NUCLEOTIDE SEQUENCE</scope>
    <source>
        <strain evidence="3">cv. Williams 82</strain>
        <tissue evidence="2">Callus</tissue>
    </source>
</reference>
<accession>A0A0R0I3K3</accession>
<protein>
    <recommendedName>
        <fullName evidence="1">TTF-type domain-containing protein</fullName>
    </recommendedName>
</protein>
<dbReference type="GO" id="GO:0046983">
    <property type="term" value="F:protein dimerization activity"/>
    <property type="evidence" value="ECO:0007669"/>
    <property type="project" value="InterPro"/>
</dbReference>
<dbReference type="EMBL" id="CM000843">
    <property type="protein sequence ID" value="KRH33407.1"/>
    <property type="molecule type" value="Genomic_DNA"/>
</dbReference>
<dbReference type="SMART" id="SM00597">
    <property type="entry name" value="ZnF_TTF"/>
    <property type="match status" value="1"/>
</dbReference>
<dbReference type="PANTHER" id="PTHR45749:SF37">
    <property type="entry name" value="OS05G0311600 PROTEIN"/>
    <property type="match status" value="1"/>
</dbReference>
<dbReference type="OMA" id="NHYNISE"/>
<name>A0A0R0I3K3_SOYBN</name>
<dbReference type="Pfam" id="PF05699">
    <property type="entry name" value="Dimer_Tnp_hAT"/>
    <property type="match status" value="1"/>
</dbReference>
<feature type="domain" description="TTF-type" evidence="1">
    <location>
        <begin position="112"/>
        <end position="213"/>
    </location>
</feature>
<dbReference type="SUPFAM" id="SSF53098">
    <property type="entry name" value="Ribonuclease H-like"/>
    <property type="match status" value="1"/>
</dbReference>
<dbReference type="Gramene" id="KRH33407">
    <property type="protein sequence ID" value="KRH33407"/>
    <property type="gene ID" value="GLYMA_10G121200"/>
</dbReference>
<evidence type="ECO:0000313" key="4">
    <source>
        <dbReference type="Proteomes" id="UP000008827"/>
    </source>
</evidence>
<dbReference type="InterPro" id="IPR025398">
    <property type="entry name" value="DUF4371"/>
</dbReference>
<gene>
    <name evidence="2" type="ORF">GLYMA_10G121200</name>
</gene>
<organism evidence="2">
    <name type="scientific">Glycine max</name>
    <name type="common">Soybean</name>
    <name type="synonym">Glycine hispida</name>
    <dbReference type="NCBI Taxonomy" id="3847"/>
    <lineage>
        <taxon>Eukaryota</taxon>
        <taxon>Viridiplantae</taxon>
        <taxon>Streptophyta</taxon>
        <taxon>Embryophyta</taxon>
        <taxon>Tracheophyta</taxon>
        <taxon>Spermatophyta</taxon>
        <taxon>Magnoliopsida</taxon>
        <taxon>eudicotyledons</taxon>
        <taxon>Gunneridae</taxon>
        <taxon>Pentapetalae</taxon>
        <taxon>rosids</taxon>
        <taxon>fabids</taxon>
        <taxon>Fabales</taxon>
        <taxon>Fabaceae</taxon>
        <taxon>Papilionoideae</taxon>
        <taxon>50 kb inversion clade</taxon>
        <taxon>NPAAA clade</taxon>
        <taxon>indigoferoid/millettioid clade</taxon>
        <taxon>Phaseoleae</taxon>
        <taxon>Glycine</taxon>
        <taxon>Glycine subgen. Soja</taxon>
    </lineage>
</organism>
<evidence type="ECO:0000313" key="3">
    <source>
        <dbReference type="EnsemblPlants" id="KRH33407"/>
    </source>
</evidence>
<reference evidence="3" key="2">
    <citation type="submission" date="2018-02" db="UniProtKB">
        <authorList>
            <consortium name="EnsemblPlants"/>
        </authorList>
    </citation>
    <scope>IDENTIFICATION</scope>
    <source>
        <strain evidence="3">Williams 82</strain>
    </source>
</reference>
<dbReference type="PANTHER" id="PTHR45749">
    <property type="match status" value="1"/>
</dbReference>